<feature type="compositionally biased region" description="Low complexity" evidence="1">
    <location>
        <begin position="30"/>
        <end position="41"/>
    </location>
</feature>
<gene>
    <name evidence="2" type="ORF">PoMZ_03270</name>
</gene>
<feature type="region of interest" description="Disordered" evidence="1">
    <location>
        <begin position="1"/>
        <end position="47"/>
    </location>
</feature>
<organism evidence="2 3">
    <name type="scientific">Pyricularia oryzae</name>
    <name type="common">Rice blast fungus</name>
    <name type="synonym">Magnaporthe oryzae</name>
    <dbReference type="NCBI Taxonomy" id="318829"/>
    <lineage>
        <taxon>Eukaryota</taxon>
        <taxon>Fungi</taxon>
        <taxon>Dikarya</taxon>
        <taxon>Ascomycota</taxon>
        <taxon>Pezizomycotina</taxon>
        <taxon>Sordariomycetes</taxon>
        <taxon>Sordariomycetidae</taxon>
        <taxon>Magnaporthales</taxon>
        <taxon>Pyriculariaceae</taxon>
        <taxon>Pyricularia</taxon>
    </lineage>
</organism>
<dbReference type="AlphaFoldDB" id="A0A4P7NCJ1"/>
<accession>A0A4P7NCJ1</accession>
<dbReference type="EMBL" id="CP034206">
    <property type="protein sequence ID" value="QBZ58320.1"/>
    <property type="molecule type" value="Genomic_DNA"/>
</dbReference>
<reference evidence="2 3" key="1">
    <citation type="journal article" date="2019" name="Mol. Biol. Evol.">
        <title>Blast fungal genomes show frequent chromosomal changes, gene gains and losses, and effector gene turnover.</title>
        <authorList>
            <person name="Gomez Luciano L.B."/>
            <person name="Jason Tsai I."/>
            <person name="Chuma I."/>
            <person name="Tosa Y."/>
            <person name="Chen Y.H."/>
            <person name="Li J.Y."/>
            <person name="Li M.Y."/>
            <person name="Jade Lu M.Y."/>
            <person name="Nakayashiki H."/>
            <person name="Li W.H."/>
        </authorList>
    </citation>
    <scope>NUCLEOTIDE SEQUENCE [LARGE SCALE GENOMIC DNA]</scope>
    <source>
        <strain evidence="2">MZ5-1-6</strain>
    </source>
</reference>
<dbReference type="Proteomes" id="UP000294847">
    <property type="component" value="Chromosome 3"/>
</dbReference>
<protein>
    <submittedName>
        <fullName evidence="2">Uncharacterized protein</fullName>
    </submittedName>
</protein>
<evidence type="ECO:0000256" key="1">
    <source>
        <dbReference type="SAM" id="MobiDB-lite"/>
    </source>
</evidence>
<evidence type="ECO:0000313" key="3">
    <source>
        <dbReference type="Proteomes" id="UP000294847"/>
    </source>
</evidence>
<evidence type="ECO:0000313" key="2">
    <source>
        <dbReference type="EMBL" id="QBZ58320.1"/>
    </source>
</evidence>
<name>A0A4P7NCJ1_PYROR</name>
<proteinExistence type="predicted"/>
<sequence length="277" mass="29528">MAAGSSPSRRTRHEEAGMRSTVAQRPGAMTSTLSSTPRPSTADPTRTTLPTYCDVTAWGCVSPSPSDVSPVMVRRSHLDLDLVLPEINAVVLVGRILGENKGIQHVGRHRPSQAQTARMSIPQSHLERLGGVGLPLPKGGVHGVVRHEAADLESAACPAVLHKLKVRLRIVEQRLACHANHLSRGGLGRRRLAVDAHDEEAQRRLLHHEGARQPKDHGLLRPRAVCEAAPGDPDQVGAVVGEGLDLGKVAVFDVGEEGVFELHGGNDGCVGGGQFWC</sequence>